<gene>
    <name evidence="1" type="ORF">OWV82_006544</name>
</gene>
<dbReference type="Proteomes" id="UP001164539">
    <property type="component" value="Chromosome 3"/>
</dbReference>
<comment type="caution">
    <text evidence="1">The sequence shown here is derived from an EMBL/GenBank/DDBJ whole genome shotgun (WGS) entry which is preliminary data.</text>
</comment>
<name>A0ACC1YKI8_MELAZ</name>
<proteinExistence type="predicted"/>
<organism evidence="1 2">
    <name type="scientific">Melia azedarach</name>
    <name type="common">Chinaberry tree</name>
    <dbReference type="NCBI Taxonomy" id="155640"/>
    <lineage>
        <taxon>Eukaryota</taxon>
        <taxon>Viridiplantae</taxon>
        <taxon>Streptophyta</taxon>
        <taxon>Embryophyta</taxon>
        <taxon>Tracheophyta</taxon>
        <taxon>Spermatophyta</taxon>
        <taxon>Magnoliopsida</taxon>
        <taxon>eudicotyledons</taxon>
        <taxon>Gunneridae</taxon>
        <taxon>Pentapetalae</taxon>
        <taxon>rosids</taxon>
        <taxon>malvids</taxon>
        <taxon>Sapindales</taxon>
        <taxon>Meliaceae</taxon>
        <taxon>Melia</taxon>
    </lineage>
</organism>
<keyword evidence="2" id="KW-1185">Reference proteome</keyword>
<dbReference type="EMBL" id="CM051396">
    <property type="protein sequence ID" value="KAJ4723135.1"/>
    <property type="molecule type" value="Genomic_DNA"/>
</dbReference>
<evidence type="ECO:0000313" key="2">
    <source>
        <dbReference type="Proteomes" id="UP001164539"/>
    </source>
</evidence>
<evidence type="ECO:0000313" key="1">
    <source>
        <dbReference type="EMBL" id="KAJ4723135.1"/>
    </source>
</evidence>
<sequence>MEPDAVVSVIGEMGAWITCTFFLQGGVYTIEDIHYVADHNCQLKGSTYIVNAVSERDMVLFAAGMMQLPALSKRSTKEPHHVQSLWDAKKLPSMIYNIFDSIQTCINNIQ</sequence>
<accession>A0ACC1YKI8</accession>
<protein>
    <submittedName>
        <fullName evidence="1">Ketose-bisphosphate aldolase class-II family protein</fullName>
    </submittedName>
</protein>
<reference evidence="1 2" key="1">
    <citation type="journal article" date="2023" name="Science">
        <title>Complex scaffold remodeling in plant triterpene biosynthesis.</title>
        <authorList>
            <person name="De La Pena R."/>
            <person name="Hodgson H."/>
            <person name="Liu J.C."/>
            <person name="Stephenson M.J."/>
            <person name="Martin A.C."/>
            <person name="Owen C."/>
            <person name="Harkess A."/>
            <person name="Leebens-Mack J."/>
            <person name="Jimenez L.E."/>
            <person name="Osbourn A."/>
            <person name="Sattely E.S."/>
        </authorList>
    </citation>
    <scope>NUCLEOTIDE SEQUENCE [LARGE SCALE GENOMIC DNA]</scope>
    <source>
        <strain evidence="2">cv. JPN11</strain>
        <tissue evidence="1">Leaf</tissue>
    </source>
</reference>